<dbReference type="RefSeq" id="WP_005290508.1">
    <property type="nucleotide sequence ID" value="NZ_CM000961.1"/>
</dbReference>
<proteinExistence type="inferred from homology"/>
<evidence type="ECO:0000256" key="4">
    <source>
        <dbReference type="ARBA" id="ARBA00022840"/>
    </source>
</evidence>
<name>D7WDC7_9CORY</name>
<evidence type="ECO:0000313" key="6">
    <source>
        <dbReference type="EMBL" id="EFK54158.1"/>
    </source>
</evidence>
<dbReference type="PANTHER" id="PTHR43335">
    <property type="entry name" value="ABC TRANSPORTER, ATP-BINDING PROTEIN"/>
    <property type="match status" value="1"/>
</dbReference>
<protein>
    <submittedName>
        <fullName evidence="6">ABC transporter, ATP-binding protein</fullName>
    </submittedName>
</protein>
<keyword evidence="7" id="KW-1185">Reference proteome</keyword>
<comment type="similarity">
    <text evidence="1">Belongs to the ABC transporter superfamily.</text>
</comment>
<dbReference type="eggNOG" id="COG1131">
    <property type="taxonomic scope" value="Bacteria"/>
</dbReference>
<dbReference type="EMBL" id="ACLJ02000003">
    <property type="protein sequence ID" value="EFK54158.1"/>
    <property type="molecule type" value="Genomic_DNA"/>
</dbReference>
<keyword evidence="4 6" id="KW-0067">ATP-binding</keyword>
<reference evidence="6" key="1">
    <citation type="submission" date="2010-06" db="EMBL/GenBank/DDBJ databases">
        <authorList>
            <person name="Muzny D."/>
            <person name="Qin X."/>
            <person name="Buhay C."/>
            <person name="Dugan-Rocha S."/>
            <person name="Ding Y."/>
            <person name="Chen G."/>
            <person name="Hawes A."/>
            <person name="Holder M."/>
            <person name="Jhangiani S."/>
            <person name="Johnson A."/>
            <person name="Khan Z."/>
            <person name="Li Z."/>
            <person name="Liu W."/>
            <person name="Liu X."/>
            <person name="Perez L."/>
            <person name="Shen H."/>
            <person name="Wang Q."/>
            <person name="Watt J."/>
            <person name="Xi L."/>
            <person name="Xin Y."/>
            <person name="Zhou J."/>
            <person name="Deng J."/>
            <person name="Jiang H."/>
            <person name="Liu Y."/>
            <person name="Qu J."/>
            <person name="Song X.-Z."/>
            <person name="Zhang L."/>
            <person name="Villasana D."/>
            <person name="Johnson A."/>
            <person name="Liu J."/>
            <person name="Liyanage D."/>
            <person name="Lorensuhewa L."/>
            <person name="Robinson T."/>
            <person name="Song A."/>
            <person name="Song B.-B."/>
            <person name="Dinh H."/>
            <person name="Thornton R."/>
            <person name="Coyle M."/>
            <person name="Francisco L."/>
            <person name="Jackson L."/>
            <person name="Javaid M."/>
            <person name="Korchina V."/>
            <person name="Kovar C."/>
            <person name="Mata R."/>
            <person name="Mathew T."/>
            <person name="Ngo R."/>
            <person name="Nguyen L."/>
            <person name="Nguyen N."/>
            <person name="Okwuonu G."/>
            <person name="Ongeri F."/>
            <person name="Pham C."/>
            <person name="Simmons D."/>
            <person name="Wilczek-Boney K."/>
            <person name="Hale W."/>
            <person name="Jakkamsetti A."/>
            <person name="Pham P."/>
            <person name="Ruth R."/>
            <person name="San Lucas F."/>
            <person name="Warren J."/>
            <person name="Zhang J."/>
            <person name="Zhao Z."/>
            <person name="Zhou C."/>
            <person name="Zhu D."/>
            <person name="Lee S."/>
            <person name="Bess C."/>
            <person name="Blankenburg K."/>
            <person name="Forbes L."/>
            <person name="Fu Q."/>
            <person name="Gubbala S."/>
            <person name="Hirani K."/>
            <person name="Jayaseelan J.C."/>
            <person name="Lara F."/>
            <person name="Munidasa M."/>
            <person name="Palculict T."/>
            <person name="Patil S."/>
            <person name="Pu L.-L."/>
            <person name="Saada N."/>
            <person name="Tang L."/>
            <person name="Weissenberger G."/>
            <person name="Zhu Y."/>
            <person name="Hemphill L."/>
            <person name="Shang Y."/>
            <person name="Youmans B."/>
            <person name="Ayvaz T."/>
            <person name="Ross M."/>
            <person name="Santibanez J."/>
            <person name="Aqrawi P."/>
            <person name="Gross S."/>
            <person name="Joshi V."/>
            <person name="Fowler G."/>
            <person name="Nazareth L."/>
            <person name="Reid J."/>
            <person name="Worley K."/>
            <person name="Petrosino J."/>
            <person name="Highlander S."/>
            <person name="Gibbs R."/>
        </authorList>
    </citation>
    <scope>NUCLEOTIDE SEQUENCE [LARGE SCALE GENOMIC DNA]</scope>
    <source>
        <strain evidence="6">ATCC 33030</strain>
    </source>
</reference>
<dbReference type="HOGENOM" id="CLU_000604_1_2_11"/>
<dbReference type="Proteomes" id="UP000004208">
    <property type="component" value="Unassembled WGS sequence"/>
</dbReference>
<evidence type="ECO:0000259" key="5">
    <source>
        <dbReference type="PROSITE" id="PS50893"/>
    </source>
</evidence>
<dbReference type="InterPro" id="IPR003439">
    <property type="entry name" value="ABC_transporter-like_ATP-bd"/>
</dbReference>
<dbReference type="PROSITE" id="PS50893">
    <property type="entry name" value="ABC_TRANSPORTER_2"/>
    <property type="match status" value="1"/>
</dbReference>
<dbReference type="GO" id="GO:0016887">
    <property type="term" value="F:ATP hydrolysis activity"/>
    <property type="evidence" value="ECO:0007669"/>
    <property type="project" value="InterPro"/>
</dbReference>
<dbReference type="SUPFAM" id="SSF52540">
    <property type="entry name" value="P-loop containing nucleoside triphosphate hydrolases"/>
    <property type="match status" value="1"/>
</dbReference>
<dbReference type="PROSITE" id="PS00211">
    <property type="entry name" value="ABC_TRANSPORTER_1"/>
    <property type="match status" value="1"/>
</dbReference>
<evidence type="ECO:0000256" key="1">
    <source>
        <dbReference type="ARBA" id="ARBA00005417"/>
    </source>
</evidence>
<gene>
    <name evidence="6" type="ORF">HMPREF0291_11815</name>
</gene>
<dbReference type="InterPro" id="IPR003593">
    <property type="entry name" value="AAA+_ATPase"/>
</dbReference>
<evidence type="ECO:0000313" key="7">
    <source>
        <dbReference type="Proteomes" id="UP000004208"/>
    </source>
</evidence>
<feature type="domain" description="ABC transporter" evidence="5">
    <location>
        <begin position="7"/>
        <end position="235"/>
    </location>
</feature>
<dbReference type="Pfam" id="PF00005">
    <property type="entry name" value="ABC_tran"/>
    <property type="match status" value="1"/>
</dbReference>
<dbReference type="GO" id="GO:0005524">
    <property type="term" value="F:ATP binding"/>
    <property type="evidence" value="ECO:0007669"/>
    <property type="project" value="UniProtKB-KW"/>
</dbReference>
<dbReference type="InterPro" id="IPR027417">
    <property type="entry name" value="P-loop_NTPase"/>
</dbReference>
<accession>D7WDC7</accession>
<dbReference type="InterPro" id="IPR017871">
    <property type="entry name" value="ABC_transporter-like_CS"/>
</dbReference>
<dbReference type="STRING" id="585529.HMPREF0291_11815"/>
<evidence type="ECO:0000256" key="3">
    <source>
        <dbReference type="ARBA" id="ARBA00022741"/>
    </source>
</evidence>
<evidence type="ECO:0000256" key="2">
    <source>
        <dbReference type="ARBA" id="ARBA00022448"/>
    </source>
</evidence>
<keyword evidence="3" id="KW-0547">Nucleotide-binding</keyword>
<dbReference type="AlphaFoldDB" id="D7WDC7"/>
<organism evidence="6 7">
    <name type="scientific">Corynebacterium genitalium ATCC 33030</name>
    <dbReference type="NCBI Taxonomy" id="585529"/>
    <lineage>
        <taxon>Bacteria</taxon>
        <taxon>Bacillati</taxon>
        <taxon>Actinomycetota</taxon>
        <taxon>Actinomycetes</taxon>
        <taxon>Mycobacteriales</taxon>
        <taxon>Corynebacteriaceae</taxon>
        <taxon>Corynebacterium</taxon>
    </lineage>
</organism>
<dbReference type="SMART" id="SM00382">
    <property type="entry name" value="AAA"/>
    <property type="match status" value="1"/>
</dbReference>
<keyword evidence="2" id="KW-0813">Transport</keyword>
<comment type="caution">
    <text evidence="6">The sequence shown here is derived from an EMBL/GenBank/DDBJ whole genome shotgun (WGS) entry which is preliminary data.</text>
</comment>
<dbReference type="OrthoDB" id="9804819at2"/>
<dbReference type="PANTHER" id="PTHR43335:SF4">
    <property type="entry name" value="ABC TRANSPORTER, ATP-BINDING PROTEIN"/>
    <property type="match status" value="1"/>
</dbReference>
<sequence length="305" mass="32979">MDTSSIIATQGLTKTYGSTTVVDSLNLKVTAGTVHGLLGPNGSGKSTTMKMLLGLVTPTSGEIKIHGQPMNRQTRQQVLRGVGSLIEAPSAYPHLTGGENIQIATRLFEADPVHTQRAIELVRLGKHMDKLVKNYSLGMKQRLGIAMALVRDPQLLILDEPTNGLDPAGIEEIRQLIVSLSRDEGRTVLVSSHLLSEIEKMATNLTIIDRGRLIFQGSQEQLYNAQLPDLFIQTPSEDIAADLLAAFRPVRGDNGIELAGVTDQQVAEICARLVGNGVPLYQVVRKRRSLEEVFIGLTGTEGLSA</sequence>
<dbReference type="Gene3D" id="3.40.50.300">
    <property type="entry name" value="P-loop containing nucleotide triphosphate hydrolases"/>
    <property type="match status" value="1"/>
</dbReference>